<evidence type="ECO:0000256" key="1">
    <source>
        <dbReference type="ARBA" id="ARBA00006336"/>
    </source>
</evidence>
<dbReference type="InterPro" id="IPR000868">
    <property type="entry name" value="Isochorismatase-like_dom"/>
</dbReference>
<dbReference type="Gene3D" id="3.40.50.850">
    <property type="entry name" value="Isochorismatase-like"/>
    <property type="match status" value="1"/>
</dbReference>
<dbReference type="EMBL" id="ML178838">
    <property type="protein sequence ID" value="TFK98702.1"/>
    <property type="molecule type" value="Genomic_DNA"/>
</dbReference>
<evidence type="ECO:0000256" key="7">
    <source>
        <dbReference type="ARBA" id="ARBA00043224"/>
    </source>
</evidence>
<gene>
    <name evidence="9" type="ORF">BDV98DRAFT_572610</name>
</gene>
<sequence length="229" mass="25142">MSDLTAIFKPALLVIDFQEDFCPPHGSLAVPDGRTILPILNALLLLPFALKIATRDFHPKNHVSFASNHPGASPYTSNFSITHPTNPSLSYTTTLWPDHCVQNTTGSSLIPELDVSRVDRIIEKGKNPDVEMYSAFYDPFHISDSGLKDVLKGAGITDVFVVGLAADYCVKASAEHAVDEGFRTYIVEEATKPVSPEEWPEVKRGIREHGVKFISLGGRELGRVQDLVI</sequence>
<dbReference type="PANTHER" id="PTHR11080:SF2">
    <property type="entry name" value="LD05707P"/>
    <property type="match status" value="1"/>
</dbReference>
<feature type="domain" description="Isochorismatase-like" evidence="8">
    <location>
        <begin position="11"/>
        <end position="214"/>
    </location>
</feature>
<keyword evidence="3" id="KW-0479">Metal-binding</keyword>
<dbReference type="OrthoDB" id="1739143at2759"/>
<dbReference type="PANTHER" id="PTHR11080">
    <property type="entry name" value="PYRAZINAMIDASE/NICOTINAMIDASE"/>
    <property type="match status" value="1"/>
</dbReference>
<reference evidence="9 10" key="1">
    <citation type="journal article" date="2019" name="Nat. Ecol. Evol.">
        <title>Megaphylogeny resolves global patterns of mushroom evolution.</title>
        <authorList>
            <person name="Varga T."/>
            <person name="Krizsan K."/>
            <person name="Foldi C."/>
            <person name="Dima B."/>
            <person name="Sanchez-Garcia M."/>
            <person name="Sanchez-Ramirez S."/>
            <person name="Szollosi G.J."/>
            <person name="Szarkandi J.G."/>
            <person name="Papp V."/>
            <person name="Albert L."/>
            <person name="Andreopoulos W."/>
            <person name="Angelini C."/>
            <person name="Antonin V."/>
            <person name="Barry K.W."/>
            <person name="Bougher N.L."/>
            <person name="Buchanan P."/>
            <person name="Buyck B."/>
            <person name="Bense V."/>
            <person name="Catcheside P."/>
            <person name="Chovatia M."/>
            <person name="Cooper J."/>
            <person name="Damon W."/>
            <person name="Desjardin D."/>
            <person name="Finy P."/>
            <person name="Geml J."/>
            <person name="Haridas S."/>
            <person name="Hughes K."/>
            <person name="Justo A."/>
            <person name="Karasinski D."/>
            <person name="Kautmanova I."/>
            <person name="Kiss B."/>
            <person name="Kocsube S."/>
            <person name="Kotiranta H."/>
            <person name="LaButti K.M."/>
            <person name="Lechner B.E."/>
            <person name="Liimatainen K."/>
            <person name="Lipzen A."/>
            <person name="Lukacs Z."/>
            <person name="Mihaltcheva S."/>
            <person name="Morgado L.N."/>
            <person name="Niskanen T."/>
            <person name="Noordeloos M.E."/>
            <person name="Ohm R.A."/>
            <person name="Ortiz-Santana B."/>
            <person name="Ovrebo C."/>
            <person name="Racz N."/>
            <person name="Riley R."/>
            <person name="Savchenko A."/>
            <person name="Shiryaev A."/>
            <person name="Soop K."/>
            <person name="Spirin V."/>
            <person name="Szebenyi C."/>
            <person name="Tomsovsky M."/>
            <person name="Tulloss R.E."/>
            <person name="Uehling J."/>
            <person name="Grigoriev I.V."/>
            <person name="Vagvolgyi C."/>
            <person name="Papp T."/>
            <person name="Martin F.M."/>
            <person name="Miettinen O."/>
            <person name="Hibbett D.S."/>
            <person name="Nagy L.G."/>
        </authorList>
    </citation>
    <scope>NUCLEOTIDE SEQUENCE [LARGE SCALE GENOMIC DNA]</scope>
    <source>
        <strain evidence="9 10">CBS 309.79</strain>
    </source>
</reference>
<protein>
    <recommendedName>
        <fullName evidence="6">nicotinamidase</fullName>
        <ecNumber evidence="6">3.5.1.19</ecNumber>
    </recommendedName>
    <alternativeName>
        <fullName evidence="7">Nicotinamide deamidase</fullName>
    </alternativeName>
</protein>
<evidence type="ECO:0000256" key="4">
    <source>
        <dbReference type="ARBA" id="ARBA00022801"/>
    </source>
</evidence>
<dbReference type="Pfam" id="PF00857">
    <property type="entry name" value="Isochorismatase"/>
    <property type="match status" value="1"/>
</dbReference>
<dbReference type="SUPFAM" id="SSF52499">
    <property type="entry name" value="Isochorismatase-like hydrolases"/>
    <property type="match status" value="1"/>
</dbReference>
<evidence type="ECO:0000256" key="2">
    <source>
        <dbReference type="ARBA" id="ARBA00022642"/>
    </source>
</evidence>
<dbReference type="GO" id="GO:0019363">
    <property type="term" value="P:pyridine nucleotide biosynthetic process"/>
    <property type="evidence" value="ECO:0007669"/>
    <property type="project" value="UniProtKB-KW"/>
</dbReference>
<dbReference type="STRING" id="1884261.A0A5C3Q9M5"/>
<name>A0A5C3Q9M5_9AGAR</name>
<evidence type="ECO:0000313" key="10">
    <source>
        <dbReference type="Proteomes" id="UP000305067"/>
    </source>
</evidence>
<comment type="similarity">
    <text evidence="1">Belongs to the isochorismatase family.</text>
</comment>
<organism evidence="9 10">
    <name type="scientific">Pterulicium gracile</name>
    <dbReference type="NCBI Taxonomy" id="1884261"/>
    <lineage>
        <taxon>Eukaryota</taxon>
        <taxon>Fungi</taxon>
        <taxon>Dikarya</taxon>
        <taxon>Basidiomycota</taxon>
        <taxon>Agaricomycotina</taxon>
        <taxon>Agaricomycetes</taxon>
        <taxon>Agaricomycetidae</taxon>
        <taxon>Agaricales</taxon>
        <taxon>Pleurotineae</taxon>
        <taxon>Pterulaceae</taxon>
        <taxon>Pterulicium</taxon>
    </lineage>
</organism>
<keyword evidence="4" id="KW-0378">Hydrolase</keyword>
<proteinExistence type="inferred from homology"/>
<dbReference type="AlphaFoldDB" id="A0A5C3Q9M5"/>
<dbReference type="InterPro" id="IPR036380">
    <property type="entry name" value="Isochorismatase-like_sf"/>
</dbReference>
<comment type="pathway">
    <text evidence="5">Cofactor biosynthesis; nicotinate biosynthesis; nicotinate from nicotinamide: step 1/1.</text>
</comment>
<dbReference type="CDD" id="cd01011">
    <property type="entry name" value="nicotinamidase"/>
    <property type="match status" value="1"/>
</dbReference>
<evidence type="ECO:0000259" key="8">
    <source>
        <dbReference type="Pfam" id="PF00857"/>
    </source>
</evidence>
<dbReference type="Proteomes" id="UP000305067">
    <property type="component" value="Unassembled WGS sequence"/>
</dbReference>
<dbReference type="GO" id="GO:0008936">
    <property type="term" value="F:nicotinamidase activity"/>
    <property type="evidence" value="ECO:0007669"/>
    <property type="project" value="UniProtKB-EC"/>
</dbReference>
<keyword evidence="2" id="KW-0662">Pyridine nucleotide biosynthesis</keyword>
<dbReference type="InterPro" id="IPR052347">
    <property type="entry name" value="Isochorismatase_Nicotinamidase"/>
</dbReference>
<dbReference type="EC" id="3.5.1.19" evidence="6"/>
<evidence type="ECO:0000256" key="3">
    <source>
        <dbReference type="ARBA" id="ARBA00022723"/>
    </source>
</evidence>
<evidence type="ECO:0000256" key="6">
    <source>
        <dbReference type="ARBA" id="ARBA00039017"/>
    </source>
</evidence>
<keyword evidence="10" id="KW-1185">Reference proteome</keyword>
<evidence type="ECO:0000256" key="5">
    <source>
        <dbReference type="ARBA" id="ARBA00037900"/>
    </source>
</evidence>
<dbReference type="GO" id="GO:0046872">
    <property type="term" value="F:metal ion binding"/>
    <property type="evidence" value="ECO:0007669"/>
    <property type="project" value="UniProtKB-KW"/>
</dbReference>
<evidence type="ECO:0000313" key="9">
    <source>
        <dbReference type="EMBL" id="TFK98702.1"/>
    </source>
</evidence>
<accession>A0A5C3Q9M5</accession>